<dbReference type="PIRSF" id="PIRSF000521">
    <property type="entry name" value="Transaminase_4ab_Lys_Orn"/>
    <property type="match status" value="1"/>
</dbReference>
<dbReference type="InterPro" id="IPR005814">
    <property type="entry name" value="Aminotrans_3"/>
</dbReference>
<dbReference type="CDD" id="cd00610">
    <property type="entry name" value="OAT_like"/>
    <property type="match status" value="1"/>
</dbReference>
<evidence type="ECO:0000256" key="1">
    <source>
        <dbReference type="ARBA" id="ARBA00001933"/>
    </source>
</evidence>
<evidence type="ECO:0000313" key="7">
    <source>
        <dbReference type="EMBL" id="NOT35368.1"/>
    </source>
</evidence>
<dbReference type="FunFam" id="3.40.640.10:FF:000004">
    <property type="entry name" value="Acetylornithine aminotransferase"/>
    <property type="match status" value="1"/>
</dbReference>
<dbReference type="GO" id="GO:0006526">
    <property type="term" value="P:L-arginine biosynthetic process"/>
    <property type="evidence" value="ECO:0007669"/>
    <property type="project" value="UniProtKB-ARBA"/>
</dbReference>
<evidence type="ECO:0000256" key="5">
    <source>
        <dbReference type="ARBA" id="ARBA00022898"/>
    </source>
</evidence>
<dbReference type="InterPro" id="IPR015421">
    <property type="entry name" value="PyrdxlP-dep_Trfase_major"/>
</dbReference>
<organism evidence="7 8">
    <name type="scientific">Eiseniibacteriota bacterium</name>
    <dbReference type="NCBI Taxonomy" id="2212470"/>
    <lineage>
        <taxon>Bacteria</taxon>
        <taxon>Candidatus Eiseniibacteriota</taxon>
    </lineage>
</organism>
<evidence type="ECO:0000313" key="8">
    <source>
        <dbReference type="Proteomes" id="UP000580839"/>
    </source>
</evidence>
<dbReference type="GO" id="GO:0042802">
    <property type="term" value="F:identical protein binding"/>
    <property type="evidence" value="ECO:0007669"/>
    <property type="project" value="TreeGrafter"/>
</dbReference>
<accession>A0A849SHZ0</accession>
<dbReference type="InterPro" id="IPR050103">
    <property type="entry name" value="Class-III_PLP-dep_AT"/>
</dbReference>
<protein>
    <submittedName>
        <fullName evidence="7">Aspartate aminotransferase family protein</fullName>
    </submittedName>
</protein>
<evidence type="ECO:0000256" key="3">
    <source>
        <dbReference type="ARBA" id="ARBA00022605"/>
    </source>
</evidence>
<dbReference type="PANTHER" id="PTHR11986:SF79">
    <property type="entry name" value="ACETYLORNITHINE AMINOTRANSFERASE, MITOCHONDRIAL"/>
    <property type="match status" value="1"/>
</dbReference>
<keyword evidence="3" id="KW-0028">Amino-acid biosynthesis</keyword>
<gene>
    <name evidence="7" type="ORF">HOP12_14585</name>
</gene>
<dbReference type="SUPFAM" id="SSF53383">
    <property type="entry name" value="PLP-dependent transferases"/>
    <property type="match status" value="1"/>
</dbReference>
<comment type="cofactor">
    <cofactor evidence="1">
        <name>pyridoxal 5'-phosphate</name>
        <dbReference type="ChEBI" id="CHEBI:597326"/>
    </cofactor>
</comment>
<reference evidence="7 8" key="1">
    <citation type="submission" date="2020-04" db="EMBL/GenBank/DDBJ databases">
        <title>Metagenomic profiling of ammonia- and methane-oxidizing microorganisms in a Dutch drinking water treatment plant.</title>
        <authorList>
            <person name="Poghosyan L."/>
            <person name="Leucker S."/>
        </authorList>
    </citation>
    <scope>NUCLEOTIDE SEQUENCE [LARGE SCALE GENOMIC DNA]</scope>
    <source>
        <strain evidence="7">S-RSF-IL-03</strain>
    </source>
</reference>
<dbReference type="InterPro" id="IPR004636">
    <property type="entry name" value="AcOrn/SuccOrn_fam"/>
</dbReference>
<dbReference type="EMBL" id="JABFRW010000190">
    <property type="protein sequence ID" value="NOT35368.1"/>
    <property type="molecule type" value="Genomic_DNA"/>
</dbReference>
<keyword evidence="5 6" id="KW-0663">Pyridoxal phosphate</keyword>
<dbReference type="AlphaFoldDB" id="A0A849SHZ0"/>
<dbReference type="Gene3D" id="3.40.640.10">
    <property type="entry name" value="Type I PLP-dependent aspartate aminotransferase-like (Major domain)"/>
    <property type="match status" value="1"/>
</dbReference>
<evidence type="ECO:0000256" key="4">
    <source>
        <dbReference type="ARBA" id="ARBA00022679"/>
    </source>
</evidence>
<keyword evidence="4 7" id="KW-0808">Transferase</keyword>
<dbReference type="NCBIfam" id="TIGR00707">
    <property type="entry name" value="argD"/>
    <property type="match status" value="1"/>
</dbReference>
<evidence type="ECO:0000256" key="2">
    <source>
        <dbReference type="ARBA" id="ARBA00022576"/>
    </source>
</evidence>
<evidence type="ECO:0000256" key="6">
    <source>
        <dbReference type="RuleBase" id="RU003560"/>
    </source>
</evidence>
<dbReference type="PANTHER" id="PTHR11986">
    <property type="entry name" value="AMINOTRANSFERASE CLASS III"/>
    <property type="match status" value="1"/>
</dbReference>
<dbReference type="GO" id="GO:0008483">
    <property type="term" value="F:transaminase activity"/>
    <property type="evidence" value="ECO:0007669"/>
    <property type="project" value="UniProtKB-KW"/>
</dbReference>
<name>A0A849SHZ0_UNCEI</name>
<sequence length="415" mass="43986">MTAVSELPTARTLSAAEQEAALHAPVYPLPRLQLVSGKGARVVDAQGREYLDFVSGIAVNAFGHAPAGLARVVTRQMKSLGHVSNLFGNPRVLELEQAITRATGYERAFFCNSGTEGVEAALKFTRAHARARGRDGRDLVAFRGGFHGRTGFALSVTWTPSYREPFEPLIPGVRFADLNDIAGLDAVLDERVAGVIVEPVQGEGGAIPATREFLRALRTRTEQLGIPLVFDEVQCGMGRCGRLLAAEHYGVRAELTVLSKALGHGVPIAAVLMTQAIADSLAPGMHGSTFGGNPVASSAALWVLERVNRRGLLAGVRRRGKTLLEGLETLVARHDSLAAARGLGLLCAIELSADATFTPADLVAAARENALLLVRGGERAIRLLPPLDVSDLDLQLALDRLEAALASLAPQGVSR</sequence>
<dbReference type="Proteomes" id="UP000580839">
    <property type="component" value="Unassembled WGS sequence"/>
</dbReference>
<comment type="caution">
    <text evidence="7">The sequence shown here is derived from an EMBL/GenBank/DDBJ whole genome shotgun (WGS) entry which is preliminary data.</text>
</comment>
<dbReference type="Pfam" id="PF00202">
    <property type="entry name" value="Aminotran_3"/>
    <property type="match status" value="1"/>
</dbReference>
<comment type="similarity">
    <text evidence="6">Belongs to the class-III pyridoxal-phosphate-dependent aminotransferase family.</text>
</comment>
<keyword evidence="2 7" id="KW-0032">Aminotransferase</keyword>
<dbReference type="Gene3D" id="3.90.1150.10">
    <property type="entry name" value="Aspartate Aminotransferase, domain 1"/>
    <property type="match status" value="1"/>
</dbReference>
<proteinExistence type="inferred from homology"/>
<dbReference type="GO" id="GO:0030170">
    <property type="term" value="F:pyridoxal phosphate binding"/>
    <property type="evidence" value="ECO:0007669"/>
    <property type="project" value="InterPro"/>
</dbReference>
<dbReference type="InterPro" id="IPR015424">
    <property type="entry name" value="PyrdxlP-dep_Trfase"/>
</dbReference>
<dbReference type="InterPro" id="IPR015422">
    <property type="entry name" value="PyrdxlP-dep_Trfase_small"/>
</dbReference>